<dbReference type="EMBL" id="LQYT01000013">
    <property type="protein sequence ID" value="KYD22147.1"/>
    <property type="molecule type" value="Genomic_DNA"/>
</dbReference>
<comment type="caution">
    <text evidence="2">The sequence shown here is derived from an EMBL/GenBank/DDBJ whole genome shotgun (WGS) entry which is preliminary data.</text>
</comment>
<name>A0A150MC33_9BACI</name>
<reference evidence="3 5" key="2">
    <citation type="submission" date="2018-03" db="EMBL/GenBank/DDBJ databases">
        <authorList>
            <person name="Keele B.F."/>
        </authorList>
    </citation>
    <scope>NUCLEOTIDE SEQUENCE [LARGE SCALE GENOMIC DNA]</scope>
    <source>
        <strain evidence="3">ZCTH4_d</strain>
    </source>
</reference>
<proteinExistence type="predicted"/>
<reference evidence="2 4" key="1">
    <citation type="submission" date="2016-01" db="EMBL/GenBank/DDBJ databases">
        <title>Draft Genome Sequences of Seven Thermophilic Sporeformers Isolated from Foods.</title>
        <authorList>
            <person name="Berendsen E.M."/>
            <person name="Wells-Bennik M.H."/>
            <person name="Krawcyk A.O."/>
            <person name="De Jong A."/>
            <person name="Holsappel S."/>
            <person name="Eijlander R.T."/>
            <person name="Kuipers O.P."/>
        </authorList>
    </citation>
    <scope>NUCLEOTIDE SEQUENCE [LARGE SCALE GENOMIC DNA]</scope>
    <source>
        <strain evidence="2 4">B4135</strain>
    </source>
</reference>
<evidence type="ECO:0000313" key="5">
    <source>
        <dbReference type="Proteomes" id="UP000257014"/>
    </source>
</evidence>
<feature type="region of interest" description="Disordered" evidence="1">
    <location>
        <begin position="26"/>
        <end position="53"/>
    </location>
</feature>
<dbReference type="Proteomes" id="UP000075683">
    <property type="component" value="Unassembled WGS sequence"/>
</dbReference>
<protein>
    <submittedName>
        <fullName evidence="2">Uncharacterized protein</fullName>
    </submittedName>
</protein>
<dbReference type="Proteomes" id="UP000257014">
    <property type="component" value="Unassembled WGS sequence"/>
</dbReference>
<evidence type="ECO:0000313" key="3">
    <source>
        <dbReference type="EMBL" id="REJ27570.1"/>
    </source>
</evidence>
<accession>A0A150MC33</accession>
<dbReference type="AlphaFoldDB" id="A0A150MC33"/>
<sequence>MTARLRSVKAGRIRDASWDFILDAHAPIRQGSRESPSGPVPSPGKDIGNSPERANAFLPIIATA</sequence>
<organism evidence="2 4">
    <name type="scientific">Caldibacillus debilis</name>
    <dbReference type="NCBI Taxonomy" id="301148"/>
    <lineage>
        <taxon>Bacteria</taxon>
        <taxon>Bacillati</taxon>
        <taxon>Bacillota</taxon>
        <taxon>Bacilli</taxon>
        <taxon>Bacillales</taxon>
        <taxon>Bacillaceae</taxon>
        <taxon>Caldibacillus</taxon>
    </lineage>
</organism>
<gene>
    <name evidence="2" type="ORF">B4135_1492</name>
    <name evidence="3" type="ORF">C6P37_10655</name>
</gene>
<evidence type="ECO:0000313" key="2">
    <source>
        <dbReference type="EMBL" id="KYD22147.1"/>
    </source>
</evidence>
<dbReference type="STRING" id="301148.B4135_1492"/>
<evidence type="ECO:0000313" key="4">
    <source>
        <dbReference type="Proteomes" id="UP000075683"/>
    </source>
</evidence>
<dbReference type="EMBL" id="QEWE01000020">
    <property type="protein sequence ID" value="REJ27570.1"/>
    <property type="molecule type" value="Genomic_DNA"/>
</dbReference>
<evidence type="ECO:0000256" key="1">
    <source>
        <dbReference type="SAM" id="MobiDB-lite"/>
    </source>
</evidence>